<dbReference type="Proteomes" id="UP000499080">
    <property type="component" value="Unassembled WGS sequence"/>
</dbReference>
<name>A0A4Y2BE49_ARAVE</name>
<proteinExistence type="predicted"/>
<accession>A0A4Y2BE49</accession>
<dbReference type="AlphaFoldDB" id="A0A4Y2BE49"/>
<protein>
    <submittedName>
        <fullName evidence="1">Uncharacterized protein</fullName>
    </submittedName>
</protein>
<reference evidence="1 2" key="1">
    <citation type="journal article" date="2019" name="Sci. Rep.">
        <title>Orb-weaving spider Araneus ventricosus genome elucidates the spidroin gene catalogue.</title>
        <authorList>
            <person name="Kono N."/>
            <person name="Nakamura H."/>
            <person name="Ohtoshi R."/>
            <person name="Moran D.A.P."/>
            <person name="Shinohara A."/>
            <person name="Yoshida Y."/>
            <person name="Fujiwara M."/>
            <person name="Mori M."/>
            <person name="Tomita M."/>
            <person name="Arakawa K."/>
        </authorList>
    </citation>
    <scope>NUCLEOTIDE SEQUENCE [LARGE SCALE GENOMIC DNA]</scope>
</reference>
<evidence type="ECO:0000313" key="1">
    <source>
        <dbReference type="EMBL" id="GBL90490.1"/>
    </source>
</evidence>
<dbReference type="EMBL" id="BGPR01083241">
    <property type="protein sequence ID" value="GBL90490.1"/>
    <property type="molecule type" value="Genomic_DNA"/>
</dbReference>
<sequence>MKEVYGEQCLARCTKFRWCQRYDAGRVKMKVLATPWAGARCDQQCHDFAVDDLIWQNRLITTREIAVKLSISKGTVYHIIRKKLGYGTVGAQASVR</sequence>
<organism evidence="1 2">
    <name type="scientific">Araneus ventricosus</name>
    <name type="common">Orbweaver spider</name>
    <name type="synonym">Epeira ventricosa</name>
    <dbReference type="NCBI Taxonomy" id="182803"/>
    <lineage>
        <taxon>Eukaryota</taxon>
        <taxon>Metazoa</taxon>
        <taxon>Ecdysozoa</taxon>
        <taxon>Arthropoda</taxon>
        <taxon>Chelicerata</taxon>
        <taxon>Arachnida</taxon>
        <taxon>Araneae</taxon>
        <taxon>Araneomorphae</taxon>
        <taxon>Entelegynae</taxon>
        <taxon>Araneoidea</taxon>
        <taxon>Araneidae</taxon>
        <taxon>Araneus</taxon>
    </lineage>
</organism>
<evidence type="ECO:0000313" key="2">
    <source>
        <dbReference type="Proteomes" id="UP000499080"/>
    </source>
</evidence>
<keyword evidence="2" id="KW-1185">Reference proteome</keyword>
<gene>
    <name evidence="1" type="ORF">AVEN_210989_1</name>
</gene>
<comment type="caution">
    <text evidence="1">The sequence shown here is derived from an EMBL/GenBank/DDBJ whole genome shotgun (WGS) entry which is preliminary data.</text>
</comment>